<dbReference type="AlphaFoldDB" id="A0A1S1Q9G9"/>
<dbReference type="RefSeq" id="WP_071089759.1">
    <property type="nucleotide sequence ID" value="NZ_MBLM01000155.1"/>
</dbReference>
<organism evidence="1 2">
    <name type="scientific">Parafrankia colletiae</name>
    <dbReference type="NCBI Taxonomy" id="573497"/>
    <lineage>
        <taxon>Bacteria</taxon>
        <taxon>Bacillati</taxon>
        <taxon>Actinomycetota</taxon>
        <taxon>Actinomycetes</taxon>
        <taxon>Frankiales</taxon>
        <taxon>Frankiaceae</taxon>
        <taxon>Parafrankia</taxon>
    </lineage>
</organism>
<reference evidence="2" key="1">
    <citation type="submission" date="2016-07" db="EMBL/GenBank/DDBJ databases">
        <title>Sequence Frankia sp. strain CcI1.17.</title>
        <authorList>
            <person name="Ghodhbane-Gtari F."/>
            <person name="Swanson E."/>
            <person name="Gueddou A."/>
            <person name="Morris K."/>
            <person name="Hezbri K."/>
            <person name="Ktari A."/>
            <person name="Nouioui I."/>
            <person name="Abebe-Akele F."/>
            <person name="Simpson S."/>
            <person name="Thomas K."/>
            <person name="Gtari M."/>
            <person name="Tisa L.S."/>
            <person name="Hurst S."/>
        </authorList>
    </citation>
    <scope>NUCLEOTIDE SEQUENCE [LARGE SCALE GENOMIC DNA]</scope>
    <source>
        <strain evidence="2">Cc1.17</strain>
    </source>
</reference>
<comment type="caution">
    <text evidence="1">The sequence shown here is derived from an EMBL/GenBank/DDBJ whole genome shotgun (WGS) entry which is preliminary data.</text>
</comment>
<dbReference type="Proteomes" id="UP000179627">
    <property type="component" value="Unassembled WGS sequence"/>
</dbReference>
<gene>
    <name evidence="1" type="ORF">CC117_27740</name>
</gene>
<dbReference type="EMBL" id="MBLM01000155">
    <property type="protein sequence ID" value="OHV30121.1"/>
    <property type="molecule type" value="Genomic_DNA"/>
</dbReference>
<evidence type="ECO:0000313" key="1">
    <source>
        <dbReference type="EMBL" id="OHV30121.1"/>
    </source>
</evidence>
<evidence type="ECO:0000313" key="2">
    <source>
        <dbReference type="Proteomes" id="UP000179627"/>
    </source>
</evidence>
<dbReference type="OrthoDB" id="9887407at2"/>
<sequence length="98" mass="10704">MRVRPPGASDRPVTPPRPTVHAVRDALVRVYDAAPDTNDASDMYALEIDGVKILFRLVAEDADGETEPSVYVYLENTGHPKGTALMADINGNASDYRF</sequence>
<accession>A0A1S1Q9G9</accession>
<proteinExistence type="predicted"/>
<keyword evidence="2" id="KW-1185">Reference proteome</keyword>
<protein>
    <submittedName>
        <fullName evidence="1">Uncharacterized protein</fullName>
    </submittedName>
</protein>
<name>A0A1S1Q9G9_9ACTN</name>